<dbReference type="GO" id="GO:0046677">
    <property type="term" value="P:response to antibiotic"/>
    <property type="evidence" value="ECO:0007669"/>
    <property type="project" value="UniProtKB-KW"/>
</dbReference>
<dbReference type="Proteomes" id="UP000051679">
    <property type="component" value="Unassembled WGS sequence"/>
</dbReference>
<name>A0A0R2A032_9LACO</name>
<evidence type="ECO:0000256" key="5">
    <source>
        <dbReference type="ARBA" id="ARBA00022692"/>
    </source>
</evidence>
<dbReference type="InterPro" id="IPR005311">
    <property type="entry name" value="PBP_dimer"/>
</dbReference>
<evidence type="ECO:0000259" key="15">
    <source>
        <dbReference type="PROSITE" id="PS51178"/>
    </source>
</evidence>
<evidence type="ECO:0000256" key="1">
    <source>
        <dbReference type="ARBA" id="ARBA00004162"/>
    </source>
</evidence>
<dbReference type="EMBL" id="AYYO01000003">
    <property type="protein sequence ID" value="KRM56604.1"/>
    <property type="molecule type" value="Genomic_DNA"/>
</dbReference>
<proteinExistence type="inferred from homology"/>
<evidence type="ECO:0000256" key="4">
    <source>
        <dbReference type="ARBA" id="ARBA00022618"/>
    </source>
</evidence>
<dbReference type="AlphaFoldDB" id="A0A0R2A032"/>
<dbReference type="Gene3D" id="3.90.1310.10">
    <property type="entry name" value="Penicillin-binding protein 2a (Domain 2)"/>
    <property type="match status" value="1"/>
</dbReference>
<keyword evidence="4 16" id="KW-0132">Cell division</keyword>
<organism evidence="16 17">
    <name type="scientific">Lacticaseibacillus sharpeae JCM 1186 = DSM 20505</name>
    <dbReference type="NCBI Taxonomy" id="1291052"/>
    <lineage>
        <taxon>Bacteria</taxon>
        <taxon>Bacillati</taxon>
        <taxon>Bacillota</taxon>
        <taxon>Bacilli</taxon>
        <taxon>Lactobacillales</taxon>
        <taxon>Lactobacillaceae</taxon>
        <taxon>Lacticaseibacillus</taxon>
    </lineage>
</organism>
<feature type="domain" description="PASTA" evidence="15">
    <location>
        <begin position="603"/>
        <end position="663"/>
    </location>
</feature>
<evidence type="ECO:0000256" key="10">
    <source>
        <dbReference type="ARBA" id="ARBA00023136"/>
    </source>
</evidence>
<dbReference type="Pfam" id="PF03793">
    <property type="entry name" value="PASTA"/>
    <property type="match status" value="2"/>
</dbReference>
<keyword evidence="13" id="KW-0961">Cell wall biogenesis/degradation</keyword>
<keyword evidence="6" id="KW-0677">Repeat</keyword>
<dbReference type="GO" id="GO:0008360">
    <property type="term" value="P:regulation of cell shape"/>
    <property type="evidence" value="ECO:0007669"/>
    <property type="project" value="UniProtKB-KW"/>
</dbReference>
<dbReference type="FunFam" id="3.40.710.10:FF:000095">
    <property type="entry name" value="Penicillin-binding protein 2x"/>
    <property type="match status" value="1"/>
</dbReference>
<dbReference type="GO" id="GO:0009252">
    <property type="term" value="P:peptidoglycan biosynthetic process"/>
    <property type="evidence" value="ECO:0007669"/>
    <property type="project" value="UniProtKB-KW"/>
</dbReference>
<sequence length="720" mass="76752">MSKRKGRMSEKQMLEHLRRNRQWFGFILLSLTVLALVLIGVKYALIIHGQADEHNLTKSRLSQVTRTKTVVAKRGEIVDVDGNAIASTGNTYTVYAIIKHQYKGDTSKIVKDKAKTAKLLANHLPVSEAEILKRLNPANGHTTQVEFGGEGSGLSLATKQAIEKENLAGIHFTTTPARLYPNGIFASHEIGRTTATTSKNGLTTLAGTMGLEKSFNKLLTGTNGEKRMQTDRFGYTVAGTAKTLKKAQNGGTVYTTINSNLQNYLESLMTSVQEKYSPTAMTATLMNAKTGAILATSQRPTYEPTTGSGLANAWRSMLVQDVYEPGSVMKIMTLAAAINSGNYHPNEYYKSGQIKVDGATLSDWNKAGWGMIPLSQAFTRSSNVGMVKIEQAMGAKTWLSYLKKFGFGSKTGMPLPSESAGSIAYSSTPDQASTAFGQAINVTVVQMLRAMSAVADGGQMVEPRIVSKTETASGKVTKYGTKKLAKVISADTAAQVREAMVKVVKDENGTGGSYAIKGMDVGVKTGTAQISGAHGYLAGSQNYLHSVAAMVPSKNPKYLVYITLKQPKIPAGTVSANDVIATIFKPLIKRAIALESNSGSEAGSAMTKIGNLDGQKLTTVRSDLQKQGFQVAVIGTGNEVVQQLPVANQEAMNGSRVILMTNGAMTMPSVSGWGKSDVLKLAQITGVKFKLKGEGYASAQSLKAGSLITGDTVTVTFTSK</sequence>
<dbReference type="SUPFAM" id="SSF54184">
    <property type="entry name" value="Penicillin-binding protein 2x (pbp-2x), c-terminal domain"/>
    <property type="match status" value="2"/>
</dbReference>
<keyword evidence="8" id="KW-0573">Peptidoglycan synthesis</keyword>
<evidence type="ECO:0000256" key="6">
    <source>
        <dbReference type="ARBA" id="ARBA00022737"/>
    </source>
</evidence>
<dbReference type="Gene3D" id="2.20.70.70">
    <property type="match status" value="1"/>
</dbReference>
<dbReference type="Gene3D" id="3.40.710.10">
    <property type="entry name" value="DD-peptidase/beta-lactamase superfamily"/>
    <property type="match status" value="1"/>
</dbReference>
<keyword evidence="3" id="KW-1003">Cell membrane</keyword>
<dbReference type="InterPro" id="IPR036138">
    <property type="entry name" value="PBP_dimer_sf"/>
</dbReference>
<dbReference type="InterPro" id="IPR005543">
    <property type="entry name" value="PASTA_dom"/>
</dbReference>
<dbReference type="GO" id="GO:0051301">
    <property type="term" value="P:cell division"/>
    <property type="evidence" value="ECO:0007669"/>
    <property type="project" value="UniProtKB-KW"/>
</dbReference>
<evidence type="ECO:0000256" key="7">
    <source>
        <dbReference type="ARBA" id="ARBA00022960"/>
    </source>
</evidence>
<evidence type="ECO:0000256" key="13">
    <source>
        <dbReference type="ARBA" id="ARBA00023316"/>
    </source>
</evidence>
<keyword evidence="11" id="KW-0046">Antibiotic resistance</keyword>
<keyword evidence="12" id="KW-0131">Cell cycle</keyword>
<evidence type="ECO:0000256" key="9">
    <source>
        <dbReference type="ARBA" id="ARBA00022989"/>
    </source>
</evidence>
<dbReference type="InterPro" id="IPR012338">
    <property type="entry name" value="Beta-lactam/transpept-like"/>
</dbReference>
<dbReference type="STRING" id="1291052.FC18_GL002090"/>
<evidence type="ECO:0000313" key="16">
    <source>
        <dbReference type="EMBL" id="KRM56604.1"/>
    </source>
</evidence>
<dbReference type="PANTHER" id="PTHR30627:SF26">
    <property type="entry name" value="PENICILLIN-BINDING PROTEIN 2B"/>
    <property type="match status" value="1"/>
</dbReference>
<dbReference type="Gene3D" id="3.30.70.2110">
    <property type="match status" value="1"/>
</dbReference>
<dbReference type="CDD" id="cd06576">
    <property type="entry name" value="PASTA_Pbp2x-like_1"/>
    <property type="match status" value="1"/>
</dbReference>
<dbReference type="PATRIC" id="fig|1291052.5.peg.2151"/>
<dbReference type="InterPro" id="IPR050515">
    <property type="entry name" value="Beta-lactam/transpept"/>
</dbReference>
<dbReference type="SUPFAM" id="SSF56601">
    <property type="entry name" value="beta-lactamase/transpeptidase-like"/>
    <property type="match status" value="1"/>
</dbReference>
<dbReference type="GO" id="GO:0005886">
    <property type="term" value="C:plasma membrane"/>
    <property type="evidence" value="ECO:0007669"/>
    <property type="project" value="UniProtKB-SubCell"/>
</dbReference>
<comment type="similarity">
    <text evidence="2">Belongs to the transpeptidase family.</text>
</comment>
<keyword evidence="10" id="KW-0472">Membrane</keyword>
<dbReference type="PROSITE" id="PS51178">
    <property type="entry name" value="PASTA"/>
    <property type="match status" value="2"/>
</dbReference>
<evidence type="ECO:0000313" key="17">
    <source>
        <dbReference type="Proteomes" id="UP000051679"/>
    </source>
</evidence>
<evidence type="ECO:0000256" key="3">
    <source>
        <dbReference type="ARBA" id="ARBA00022475"/>
    </source>
</evidence>
<reference evidence="16 17" key="1">
    <citation type="journal article" date="2015" name="Genome Announc.">
        <title>Expanding the biotechnology potential of lactobacilli through comparative genomics of 213 strains and associated genera.</title>
        <authorList>
            <person name="Sun Z."/>
            <person name="Harris H.M."/>
            <person name="McCann A."/>
            <person name="Guo C."/>
            <person name="Argimon S."/>
            <person name="Zhang W."/>
            <person name="Yang X."/>
            <person name="Jeffery I.B."/>
            <person name="Cooney J.C."/>
            <person name="Kagawa T.F."/>
            <person name="Liu W."/>
            <person name="Song Y."/>
            <person name="Salvetti E."/>
            <person name="Wrobel A."/>
            <person name="Rasinkangas P."/>
            <person name="Parkhill J."/>
            <person name="Rea M.C."/>
            <person name="O'Sullivan O."/>
            <person name="Ritari J."/>
            <person name="Douillard F.P."/>
            <person name="Paul Ross R."/>
            <person name="Yang R."/>
            <person name="Briner A.E."/>
            <person name="Felis G.E."/>
            <person name="de Vos W.M."/>
            <person name="Barrangou R."/>
            <person name="Klaenhammer T.R."/>
            <person name="Caufield P.W."/>
            <person name="Cui Y."/>
            <person name="Zhang H."/>
            <person name="O'Toole P.W."/>
        </authorList>
    </citation>
    <scope>NUCLEOTIDE SEQUENCE [LARGE SCALE GENOMIC DNA]</scope>
    <source>
        <strain evidence="16 17">DSM 20505</strain>
    </source>
</reference>
<comment type="caution">
    <text evidence="16">The sequence shown here is derived from an EMBL/GenBank/DDBJ whole genome shotgun (WGS) entry which is preliminary data.</text>
</comment>
<dbReference type="GO" id="GO:0071555">
    <property type="term" value="P:cell wall organization"/>
    <property type="evidence" value="ECO:0007669"/>
    <property type="project" value="UniProtKB-KW"/>
</dbReference>
<dbReference type="SMART" id="SM00740">
    <property type="entry name" value="PASTA"/>
    <property type="match status" value="2"/>
</dbReference>
<dbReference type="InterPro" id="IPR001460">
    <property type="entry name" value="PCN-bd_Tpept"/>
</dbReference>
<evidence type="ECO:0000256" key="14">
    <source>
        <dbReference type="ARBA" id="ARBA00055980"/>
    </source>
</evidence>
<evidence type="ECO:0000256" key="12">
    <source>
        <dbReference type="ARBA" id="ARBA00023306"/>
    </source>
</evidence>
<comment type="function">
    <text evidence="14">A transpeptidase that forms peptide cross-links between adjacent glycan strands in cell wall peptidoglycan (PG). Part of the divisome machinery that synthesizes the septal cross wall. Beta-lactams inactivate the PBPs by acylating an essential serine residue in the active site of these proteins.</text>
</comment>
<evidence type="ECO:0000256" key="11">
    <source>
        <dbReference type="ARBA" id="ARBA00023251"/>
    </source>
</evidence>
<comment type="subcellular location">
    <subcellularLocation>
        <location evidence="1">Cell membrane</location>
        <topology evidence="1">Single-pass membrane protein</topology>
    </subcellularLocation>
</comment>
<evidence type="ECO:0000256" key="2">
    <source>
        <dbReference type="ARBA" id="ARBA00007171"/>
    </source>
</evidence>
<feature type="domain" description="PASTA" evidence="15">
    <location>
        <begin position="664"/>
        <end position="719"/>
    </location>
</feature>
<dbReference type="CDD" id="cd06575">
    <property type="entry name" value="PASTA_Pbp2x-like_2"/>
    <property type="match status" value="1"/>
</dbReference>
<keyword evidence="9" id="KW-1133">Transmembrane helix</keyword>
<accession>A0A0R2A032</accession>
<protein>
    <submittedName>
        <fullName evidence="16">Cell division protein FtsI</fullName>
    </submittedName>
</protein>
<evidence type="ECO:0000256" key="8">
    <source>
        <dbReference type="ARBA" id="ARBA00022984"/>
    </source>
</evidence>
<dbReference type="GO" id="GO:0008658">
    <property type="term" value="F:penicillin binding"/>
    <property type="evidence" value="ECO:0007669"/>
    <property type="project" value="InterPro"/>
</dbReference>
<dbReference type="SUPFAM" id="SSF56519">
    <property type="entry name" value="Penicillin binding protein dimerisation domain"/>
    <property type="match status" value="1"/>
</dbReference>
<dbReference type="Pfam" id="PF03717">
    <property type="entry name" value="PBP_dimer"/>
    <property type="match status" value="1"/>
</dbReference>
<keyword evidence="7" id="KW-0133">Cell shape</keyword>
<dbReference type="RefSeq" id="WP_235804195.1">
    <property type="nucleotide sequence ID" value="NZ_AYYO01000003.1"/>
</dbReference>
<keyword evidence="17" id="KW-1185">Reference proteome</keyword>
<keyword evidence="5" id="KW-0812">Transmembrane</keyword>
<dbReference type="PANTHER" id="PTHR30627">
    <property type="entry name" value="PEPTIDOGLYCAN D,D-TRANSPEPTIDASE"/>
    <property type="match status" value="1"/>
</dbReference>
<gene>
    <name evidence="16" type="ORF">FC18_GL002090</name>
</gene>
<dbReference type="Pfam" id="PF00905">
    <property type="entry name" value="Transpeptidase"/>
    <property type="match status" value="1"/>
</dbReference>